<gene>
    <name evidence="1" type="ORF">DFO77_10783</name>
</gene>
<dbReference type="EMBL" id="QPIZ01000007">
    <property type="protein sequence ID" value="RCW36792.1"/>
    <property type="molecule type" value="Genomic_DNA"/>
</dbReference>
<comment type="caution">
    <text evidence="1">The sequence shown here is derived from an EMBL/GenBank/DDBJ whole genome shotgun (WGS) entry which is preliminary data.</text>
</comment>
<dbReference type="AlphaFoldDB" id="A0A368V6S4"/>
<accession>A0A368V6S4</accession>
<name>A0A368V6S4_9BACT</name>
<dbReference type="RefSeq" id="WP_258861580.1">
    <property type="nucleotide sequence ID" value="NZ_QPIZ01000007.1"/>
</dbReference>
<sequence length="42" mass="5139">MRSKTFHRILDKAPKEVEVKVRRYAKKVIQEQEQKKKQAKKE</sequence>
<reference evidence="1 2" key="1">
    <citation type="submission" date="2018-07" db="EMBL/GenBank/DDBJ databases">
        <title>Freshwater and sediment microbial communities from various areas in North America, analyzing microbe dynamics in response to fracking.</title>
        <authorList>
            <person name="Lamendella R."/>
        </authorList>
    </citation>
    <scope>NUCLEOTIDE SEQUENCE [LARGE SCALE GENOMIC DNA]</scope>
    <source>
        <strain evidence="1 2">160A</strain>
    </source>
</reference>
<protein>
    <submittedName>
        <fullName evidence="1">Uncharacterized protein</fullName>
    </submittedName>
</protein>
<evidence type="ECO:0000313" key="2">
    <source>
        <dbReference type="Proteomes" id="UP000252733"/>
    </source>
</evidence>
<dbReference type="Proteomes" id="UP000252733">
    <property type="component" value="Unassembled WGS sequence"/>
</dbReference>
<proteinExistence type="predicted"/>
<organism evidence="1 2">
    <name type="scientific">Marinilabilia salmonicolor</name>
    <dbReference type="NCBI Taxonomy" id="989"/>
    <lineage>
        <taxon>Bacteria</taxon>
        <taxon>Pseudomonadati</taxon>
        <taxon>Bacteroidota</taxon>
        <taxon>Bacteroidia</taxon>
        <taxon>Marinilabiliales</taxon>
        <taxon>Marinilabiliaceae</taxon>
        <taxon>Marinilabilia</taxon>
    </lineage>
</organism>
<evidence type="ECO:0000313" key="1">
    <source>
        <dbReference type="EMBL" id="RCW36792.1"/>
    </source>
</evidence>
<keyword evidence="2" id="KW-1185">Reference proteome</keyword>